<dbReference type="PROSITE" id="PS00143">
    <property type="entry name" value="INSULINASE"/>
    <property type="match status" value="1"/>
</dbReference>
<dbReference type="RefSeq" id="WP_068843351.1">
    <property type="nucleotide sequence ID" value="NZ_FRBT01000001.1"/>
</dbReference>
<dbReference type="GO" id="GO:0004222">
    <property type="term" value="F:metalloendopeptidase activity"/>
    <property type="evidence" value="ECO:0007669"/>
    <property type="project" value="InterPro"/>
</dbReference>
<evidence type="ECO:0000256" key="3">
    <source>
        <dbReference type="ARBA" id="ARBA00022670"/>
    </source>
</evidence>
<keyword evidence="7" id="KW-0482">Metalloprotease</keyword>
<keyword evidence="13" id="KW-1185">Reference proteome</keyword>
<evidence type="ECO:0000313" key="12">
    <source>
        <dbReference type="EMBL" id="SHL02345.1"/>
    </source>
</evidence>
<dbReference type="InterPro" id="IPR007863">
    <property type="entry name" value="Peptidase_M16_C"/>
</dbReference>
<dbReference type="PANTHER" id="PTHR43690">
    <property type="entry name" value="NARDILYSIN"/>
    <property type="match status" value="1"/>
</dbReference>
<evidence type="ECO:0000256" key="1">
    <source>
        <dbReference type="ARBA" id="ARBA00001947"/>
    </source>
</evidence>
<proteinExistence type="inferred from homology"/>
<dbReference type="Gene3D" id="3.30.830.10">
    <property type="entry name" value="Metalloenzyme, LuxS/M16 peptidase-like"/>
    <property type="match status" value="4"/>
</dbReference>
<dbReference type="InterPro" id="IPR011249">
    <property type="entry name" value="Metalloenz_LuxS/M16"/>
</dbReference>
<feature type="domain" description="Peptidase M16 C-terminal" evidence="11">
    <location>
        <begin position="691"/>
        <end position="870"/>
    </location>
</feature>
<evidence type="ECO:0000313" key="13">
    <source>
        <dbReference type="Proteomes" id="UP000184028"/>
    </source>
</evidence>
<dbReference type="GO" id="GO:0006508">
    <property type="term" value="P:proteolysis"/>
    <property type="evidence" value="ECO:0007669"/>
    <property type="project" value="UniProtKB-KW"/>
</dbReference>
<dbReference type="Pfam" id="PF00675">
    <property type="entry name" value="Peptidase_M16"/>
    <property type="match status" value="1"/>
</dbReference>
<evidence type="ECO:0000259" key="10">
    <source>
        <dbReference type="Pfam" id="PF00675"/>
    </source>
</evidence>
<comment type="similarity">
    <text evidence="2 8">Belongs to the peptidase M16 family.</text>
</comment>
<keyword evidence="6" id="KW-0862">Zinc</keyword>
<dbReference type="PANTHER" id="PTHR43690:SF17">
    <property type="entry name" value="PROTEIN YHJJ"/>
    <property type="match status" value="1"/>
</dbReference>
<protein>
    <submittedName>
        <fullName evidence="12">Zinc protease</fullName>
    </submittedName>
</protein>
<dbReference type="EMBL" id="FRBT01000001">
    <property type="protein sequence ID" value="SHL02345.1"/>
    <property type="molecule type" value="Genomic_DNA"/>
</dbReference>
<organism evidence="12 13">
    <name type="scientific">Flavobacterium chilense</name>
    <dbReference type="NCBI Taxonomy" id="946677"/>
    <lineage>
        <taxon>Bacteria</taxon>
        <taxon>Pseudomonadati</taxon>
        <taxon>Bacteroidota</taxon>
        <taxon>Flavobacteriia</taxon>
        <taxon>Flavobacteriales</taxon>
        <taxon>Flavobacteriaceae</taxon>
        <taxon>Flavobacterium</taxon>
    </lineage>
</organism>
<dbReference type="OrthoDB" id="9811314at2"/>
<feature type="domain" description="Peptidase M16 N-terminal" evidence="10">
    <location>
        <begin position="57"/>
        <end position="182"/>
    </location>
</feature>
<evidence type="ECO:0000256" key="9">
    <source>
        <dbReference type="SAM" id="SignalP"/>
    </source>
</evidence>
<keyword evidence="4" id="KW-0479">Metal-binding</keyword>
<keyword evidence="3 12" id="KW-0645">Protease</keyword>
<evidence type="ECO:0000256" key="6">
    <source>
        <dbReference type="ARBA" id="ARBA00022833"/>
    </source>
</evidence>
<evidence type="ECO:0000256" key="7">
    <source>
        <dbReference type="ARBA" id="ARBA00023049"/>
    </source>
</evidence>
<dbReference type="Pfam" id="PF05193">
    <property type="entry name" value="Peptidase_M16_C"/>
    <property type="match status" value="2"/>
</dbReference>
<evidence type="ECO:0000256" key="2">
    <source>
        <dbReference type="ARBA" id="ARBA00007261"/>
    </source>
</evidence>
<reference evidence="13" key="1">
    <citation type="submission" date="2016-11" db="EMBL/GenBank/DDBJ databases">
        <authorList>
            <person name="Varghese N."/>
            <person name="Submissions S."/>
        </authorList>
    </citation>
    <scope>NUCLEOTIDE SEQUENCE [LARGE SCALE GENOMIC DNA]</scope>
    <source>
        <strain evidence="13">DSM 24724</strain>
    </source>
</reference>
<dbReference type="InterPro" id="IPR011765">
    <property type="entry name" value="Pept_M16_N"/>
</dbReference>
<comment type="cofactor">
    <cofactor evidence="1">
        <name>Zn(2+)</name>
        <dbReference type="ChEBI" id="CHEBI:29105"/>
    </cofactor>
</comment>
<feature type="signal peptide" evidence="9">
    <location>
        <begin position="1"/>
        <end position="23"/>
    </location>
</feature>
<dbReference type="InterPro" id="IPR050626">
    <property type="entry name" value="Peptidase_M16"/>
</dbReference>
<evidence type="ECO:0000256" key="5">
    <source>
        <dbReference type="ARBA" id="ARBA00022801"/>
    </source>
</evidence>
<dbReference type="InterPro" id="IPR001431">
    <property type="entry name" value="Pept_M16_Zn_BS"/>
</dbReference>
<gene>
    <name evidence="12" type="ORF">SAMN05444484_10142</name>
</gene>
<dbReference type="STRING" id="946677.SAMN05444484_10142"/>
<sequence>MFYKQKSLLAFLLLIANVFLIQAQSFRANDPIAVNQTIKKGVLPNGMTYYIYPTTVNKNTASYYIIQNVGSILENDQQKGLAHFLEHMAFNGTKNFEGKGILNTMQKQGAVFGKNINAYTSFDETVYNMDNIPSKDSGVIDTCLLVLHDWSNFLSLTNEEIDAERGVITEEWRTRQDARQRISNQQMPFIFNNTPYAERVPIGDMDIVKNFKYQALKDFYKDWYRPDLQAIAIVGDINAAEIETKIKKLFADIPAPKNPKKRFEVAIPDNNTATFKLALDKEISTANINYMIRHTAEKPTGTFADLEKSTQRDVAFSLINNRLSEMAQKQECPFKGAQTGYQNLSRLNDVLFIGIAPKPDKQQEAFKAVMNEWVRACKFGFSKGEIERAVAENISGYENYLEKINEIPHRRIISMVKDDYLKHEVISDPKAEFEMLKAILNHLDTKILQEQLNKLYTPQNRVVTVTGVENENNLTQEQAFDIIKKAENDSTLEPYVDSFAGKSLLGDVVIKPGKIVSEKKETEIDAVTYVLSNGVKVHYKFADKNKKEVKLRAESYGGTSLYEPKDIPSVSRTTTLAMMSGIGSLSATDLEKVMTGKIAGCAVDIDNFTESVSGSSNIKDIESMIQLVHLRFVQPRFDADMFALLKQRLENGLKNKDKDIRSKMGDSLTVAVYGKDNPKIRMMNQQYIDDLSFDKMKSIYKDRFSDVSNFEFYIVGDVTPDVLKPLLEKYIASIDGIKRQEKYKDNTVEWKSNKISKDVFLKMETPKSSVRIRFQDGYAYSQKNRILASFFGDILTLRYTESLREKEGGTYGAQVNASLDKLPKPTVSLTIAFDCDANRVEALLPIVYEEIENIKQGKIVKEDLEKTRKSYIKSRTDSKDFNSYSMNMIYNYFTNNFNMDDPKNYTDIVNKITEKDIQDFANSFLSKAKTYKIVYKPLK</sequence>
<accession>A0A1M6X985</accession>
<dbReference type="GO" id="GO:0046872">
    <property type="term" value="F:metal ion binding"/>
    <property type="evidence" value="ECO:0007669"/>
    <property type="project" value="UniProtKB-KW"/>
</dbReference>
<evidence type="ECO:0000256" key="8">
    <source>
        <dbReference type="RuleBase" id="RU004447"/>
    </source>
</evidence>
<evidence type="ECO:0000256" key="4">
    <source>
        <dbReference type="ARBA" id="ARBA00022723"/>
    </source>
</evidence>
<feature type="chain" id="PRO_5009922318" evidence="9">
    <location>
        <begin position="24"/>
        <end position="939"/>
    </location>
</feature>
<feature type="domain" description="Peptidase M16 C-terminal" evidence="11">
    <location>
        <begin position="211"/>
        <end position="391"/>
    </location>
</feature>
<dbReference type="AlphaFoldDB" id="A0A1M6X985"/>
<keyword evidence="5" id="KW-0378">Hydrolase</keyword>
<dbReference type="SUPFAM" id="SSF63411">
    <property type="entry name" value="LuxS/MPP-like metallohydrolase"/>
    <property type="match status" value="4"/>
</dbReference>
<name>A0A1M6X985_9FLAO</name>
<keyword evidence="9" id="KW-0732">Signal</keyword>
<dbReference type="Proteomes" id="UP000184028">
    <property type="component" value="Unassembled WGS sequence"/>
</dbReference>
<evidence type="ECO:0000259" key="11">
    <source>
        <dbReference type="Pfam" id="PF05193"/>
    </source>
</evidence>